<gene>
    <name evidence="2" type="ORF">BCD_1395</name>
</gene>
<evidence type="ECO:0000256" key="1">
    <source>
        <dbReference type="SAM" id="Phobius"/>
    </source>
</evidence>
<keyword evidence="1" id="KW-1133">Transmembrane helix</keyword>
<dbReference type="HOGENOM" id="CLU_084415_0_0_12"/>
<dbReference type="PROSITE" id="PS51257">
    <property type="entry name" value="PROKAR_LIPOPROTEIN"/>
    <property type="match status" value="1"/>
</dbReference>
<dbReference type="EMBL" id="CP004316">
    <property type="protein sequence ID" value="AHH07461.1"/>
    <property type="molecule type" value="Genomic_DNA"/>
</dbReference>
<protein>
    <submittedName>
        <fullName evidence="2">Antigen P35</fullName>
    </submittedName>
</protein>
<dbReference type="AlphaFoldDB" id="W5SQX3"/>
<accession>W5SQX3</accession>
<keyword evidence="1" id="KW-0472">Membrane</keyword>
<dbReference type="Gene3D" id="1.10.3160.10">
    <property type="entry name" value="Bbcrasp-1"/>
    <property type="match status" value="1"/>
</dbReference>
<organism evidence="2">
    <name type="scientific">Borrelia crocidurae DOU</name>
    <dbReference type="NCBI Taxonomy" id="1293575"/>
    <lineage>
        <taxon>Bacteria</taxon>
        <taxon>Pseudomonadati</taxon>
        <taxon>Spirochaetota</taxon>
        <taxon>Spirochaetia</taxon>
        <taxon>Spirochaetales</taxon>
        <taxon>Borreliaceae</taxon>
        <taxon>Borrelia</taxon>
    </lineage>
</organism>
<reference evidence="2" key="1">
    <citation type="submission" date="2013-02" db="EMBL/GenBank/DDBJ databases">
        <title>Comparative genomics of Borrelia species.</title>
        <authorList>
            <person name="Schwan T.G."/>
            <person name="Raffel S.J."/>
            <person name="Porcella S.F."/>
        </authorList>
    </citation>
    <scope>NUCLEOTIDE SEQUENCE</scope>
    <source>
        <strain evidence="2">DOU</strain>
        <plasmid evidence="2">unnamed</plasmid>
    </source>
</reference>
<dbReference type="Pfam" id="PF05714">
    <property type="entry name" value="PFam54_60"/>
    <property type="match status" value="1"/>
</dbReference>
<name>W5SQX3_9SPIR</name>
<keyword evidence="2" id="KW-0614">Plasmid</keyword>
<evidence type="ECO:0000313" key="2">
    <source>
        <dbReference type="EMBL" id="AHH07461.1"/>
    </source>
</evidence>
<proteinExistence type="predicted"/>
<feature type="transmembrane region" description="Helical" evidence="1">
    <location>
        <begin position="16"/>
        <end position="36"/>
    </location>
</feature>
<sequence length="287" mass="33920">MLLGIKIRGNILEKILFIKIISFIILTILIACNSSLKPNYETPHAMQKDIFIIRPILSNSMAVKKILINKIKSKIQTSLDLMGQHEQDIIRESVKQLGIQCAIFDEVYYDSLIHKTGKAYSIDKNKIKLFYASLNYNIMRLKWLGDILLQIQKNNTKQGNKLYNAIIETGREYSQKPFEEIIHEVNKEQNKLILLKSDKLKEVMDNLNIIKNLRMMWIKFIDIIIEDYRKNTDIQNDNSKLIVYIDTRYQMLKNQINSIKDMTHRIKKILKTIKYYYYVKTQIINLK</sequence>
<keyword evidence="1" id="KW-0812">Transmembrane</keyword>
<geneLocation type="plasmid" evidence="2">
    <name>unnamed</name>
</geneLocation>
<dbReference type="NCBIfam" id="NF033730">
    <property type="entry name" value="borfam54_3"/>
    <property type="match status" value="1"/>
</dbReference>
<dbReference type="InterPro" id="IPR008421">
    <property type="entry name" value="Borrelia_lipoprotein_PFam54/60"/>
</dbReference>